<proteinExistence type="predicted"/>
<protein>
    <recommendedName>
        <fullName evidence="1">DUF4439 domain-containing protein</fullName>
    </recommendedName>
</protein>
<dbReference type="Pfam" id="PF14530">
    <property type="entry name" value="DUF4439"/>
    <property type="match status" value="1"/>
</dbReference>
<evidence type="ECO:0000313" key="2">
    <source>
        <dbReference type="EMBL" id="CAA9407151.1"/>
    </source>
</evidence>
<dbReference type="InterPro" id="IPR009078">
    <property type="entry name" value="Ferritin-like_SF"/>
</dbReference>
<feature type="domain" description="DUF4439" evidence="1">
    <location>
        <begin position="7"/>
        <end position="140"/>
    </location>
</feature>
<dbReference type="AlphaFoldDB" id="A0A6J4PAE2"/>
<dbReference type="EMBL" id="CADCUN010000267">
    <property type="protein sequence ID" value="CAA9407151.1"/>
    <property type="molecule type" value="Genomic_DNA"/>
</dbReference>
<gene>
    <name evidence="2" type="ORF">AVDCRST_MAG60-2431</name>
</gene>
<reference evidence="2" key="1">
    <citation type="submission" date="2020-02" db="EMBL/GenBank/DDBJ databases">
        <authorList>
            <person name="Meier V. D."/>
        </authorList>
    </citation>
    <scope>NUCLEOTIDE SEQUENCE</scope>
    <source>
        <strain evidence="2">AVDCRST_MAG60</strain>
    </source>
</reference>
<dbReference type="InterPro" id="IPR029447">
    <property type="entry name" value="DUF4439"/>
</dbReference>
<dbReference type="InterPro" id="IPR012347">
    <property type="entry name" value="Ferritin-like"/>
</dbReference>
<accession>A0A6J4PAE2</accession>
<organism evidence="2">
    <name type="scientific">uncultured Nocardioides sp</name>
    <dbReference type="NCBI Taxonomy" id="198441"/>
    <lineage>
        <taxon>Bacteria</taxon>
        <taxon>Bacillati</taxon>
        <taxon>Actinomycetota</taxon>
        <taxon>Actinomycetes</taxon>
        <taxon>Propionibacteriales</taxon>
        <taxon>Nocardioidaceae</taxon>
        <taxon>Nocardioides</taxon>
        <taxon>environmental samples</taxon>
    </lineage>
</organism>
<name>A0A6J4PAE2_9ACTN</name>
<dbReference type="CDD" id="cd00657">
    <property type="entry name" value="Ferritin_like"/>
    <property type="match status" value="1"/>
</dbReference>
<evidence type="ECO:0000259" key="1">
    <source>
        <dbReference type="Pfam" id="PF14530"/>
    </source>
</evidence>
<dbReference type="Gene3D" id="1.20.1260.10">
    <property type="match status" value="1"/>
</dbReference>
<sequence>MNATESLQSTLAAEHAAIFLYGDAGAHSSQSSEPALFSTIASLYRTHRARRDQLHLLLADRGATPVAAQPAYDLPAPLATPAAVRAQAQRIERRCAEVYAALVAHTDGTDRAWAISALSEAAQARILLGGRAETFPGAPELSS</sequence>
<dbReference type="SUPFAM" id="SSF47240">
    <property type="entry name" value="Ferritin-like"/>
    <property type="match status" value="1"/>
</dbReference>